<evidence type="ECO:0000313" key="1">
    <source>
        <dbReference type="EMBL" id="KAJ5223195.1"/>
    </source>
</evidence>
<evidence type="ECO:0000313" key="2">
    <source>
        <dbReference type="Proteomes" id="UP001147733"/>
    </source>
</evidence>
<name>A0A9W9NNE9_PENCI</name>
<reference evidence="1" key="1">
    <citation type="submission" date="2022-11" db="EMBL/GenBank/DDBJ databases">
        <authorList>
            <person name="Petersen C."/>
        </authorList>
    </citation>
    <scope>NUCLEOTIDE SEQUENCE</scope>
    <source>
        <strain evidence="1">IBT 23319</strain>
    </source>
</reference>
<dbReference type="Proteomes" id="UP001147733">
    <property type="component" value="Unassembled WGS sequence"/>
</dbReference>
<dbReference type="OrthoDB" id="4207519at2759"/>
<organism evidence="1 2">
    <name type="scientific">Penicillium citrinum</name>
    <dbReference type="NCBI Taxonomy" id="5077"/>
    <lineage>
        <taxon>Eukaryota</taxon>
        <taxon>Fungi</taxon>
        <taxon>Dikarya</taxon>
        <taxon>Ascomycota</taxon>
        <taxon>Pezizomycotina</taxon>
        <taxon>Eurotiomycetes</taxon>
        <taxon>Eurotiomycetidae</taxon>
        <taxon>Eurotiales</taxon>
        <taxon>Aspergillaceae</taxon>
        <taxon>Penicillium</taxon>
    </lineage>
</organism>
<dbReference type="AlphaFoldDB" id="A0A9W9NNE9"/>
<dbReference type="GeneID" id="81387520"/>
<reference evidence="1" key="2">
    <citation type="journal article" date="2023" name="IMA Fungus">
        <title>Comparative genomic study of the Penicillium genus elucidates a diverse pangenome and 15 lateral gene transfer events.</title>
        <authorList>
            <person name="Petersen C."/>
            <person name="Sorensen T."/>
            <person name="Nielsen M.R."/>
            <person name="Sondergaard T.E."/>
            <person name="Sorensen J.L."/>
            <person name="Fitzpatrick D.A."/>
            <person name="Frisvad J.C."/>
            <person name="Nielsen K.L."/>
        </authorList>
    </citation>
    <scope>NUCLEOTIDE SEQUENCE</scope>
    <source>
        <strain evidence="1">IBT 23319</strain>
    </source>
</reference>
<sequence length="77" mass="8721">MIGMGSGNRFVTAPRGFKKKNNDYEHALNEDPKTLQAWFATVQRVIDENRIQPEDIYNFDETGFAMGLIFAEGSYAS</sequence>
<keyword evidence="2" id="KW-1185">Reference proteome</keyword>
<gene>
    <name evidence="1" type="ORF">N7469_009435</name>
</gene>
<dbReference type="EMBL" id="JAPQKT010000008">
    <property type="protein sequence ID" value="KAJ5223195.1"/>
    <property type="molecule type" value="Genomic_DNA"/>
</dbReference>
<protein>
    <submittedName>
        <fullName evidence="1">Uncharacterized protein</fullName>
    </submittedName>
</protein>
<proteinExistence type="predicted"/>
<accession>A0A9W9NNE9</accession>
<dbReference type="RefSeq" id="XP_056498118.1">
    <property type="nucleotide sequence ID" value="XM_056648353.1"/>
</dbReference>
<comment type="caution">
    <text evidence="1">The sequence shown here is derived from an EMBL/GenBank/DDBJ whole genome shotgun (WGS) entry which is preliminary data.</text>
</comment>